<dbReference type="Proteomes" id="UP000528555">
    <property type="component" value="Unassembled WGS sequence"/>
</dbReference>
<dbReference type="GO" id="GO:0022857">
    <property type="term" value="F:transmembrane transporter activity"/>
    <property type="evidence" value="ECO:0007669"/>
    <property type="project" value="TreeGrafter"/>
</dbReference>
<dbReference type="InterPro" id="IPR003838">
    <property type="entry name" value="ABC3_permease_C"/>
</dbReference>
<feature type="transmembrane region" description="Helical" evidence="7">
    <location>
        <begin position="457"/>
        <end position="479"/>
    </location>
</feature>
<comment type="caution">
    <text evidence="10">The sequence shown here is derived from an EMBL/GenBank/DDBJ whole genome shotgun (WGS) entry which is preliminary data.</text>
</comment>
<keyword evidence="5 7" id="KW-0472">Membrane</keyword>
<feature type="transmembrane region" description="Helical" evidence="7">
    <location>
        <begin position="276"/>
        <end position="298"/>
    </location>
</feature>
<proteinExistence type="inferred from homology"/>
<feature type="transmembrane region" description="Helical" evidence="7">
    <location>
        <begin position="330"/>
        <end position="353"/>
    </location>
</feature>
<sequence length="880" mass="99097">MRKVKNQKVIQKLAKKSFKANGMRNRIATLAIALTTMLFTIIFTMGLGTAETLQQQTMRQAGGDSHGVLKNLTKKQYEKLRTHPSIKEEAPRILVADRINNPEFLKRHVEAFYYPEYHYPHCFTKIIDGKAPKKADEILMDEVSMELLGLKKEAGQQVTLKMQIRQNEEEIIDRTFTVTGVTKADPALNVGFVTVSKEYLKVHEKELSYQVKETGSSTGSIYMDVNFANSRGIQEKLNKMIKESGYSVKEGAKNYISSNANWAYISDGTEKDPMTFAAAGAGLLLILLTGYLIIYNIFRISVIRDIRYYGLLKTVGTTGRQVRRILRRQAFWMALVGIPAGLLCGFFVGKALVPKIIERSAYQAAEVAVSANPLIFIGAALFSFLTVLISTRKPAKIAAKVSPVEAVRYTEGAELGTTGKRGKKKSQAERQKKSTDGGKIWRMAWSNLSRSKGRTTVTVLSLSLAIVLLNSVFTVTSSFDMDVFLKKFVTTDLQIANARYFGIDQYYGGDSEEVKTENLSESFIEACEAQDGFEEGGRIYSSTRFGLMADSWEAPDYIPHDSKGYYRTYGAEKDYLRKDENGAYSTSTVLYGLEDFPLEQIDVYEGEEDLSVIKEKLKTGKYLIYSTSTDDNGKVEPKEMMHHSGDKVTLALPDGSRREFEILTVIKENYYGLTNRYGIEFCYYTVADVFKEMESEDFLMSYLLNVEDEKETAYGQFVEDYTITKEPLMGYESKQKWLDEFSGLKNLFVLVGGTLSVVIGVIGVLNFINSVLTNIVTRRKEFAMMESIGMTKKQLLQMLILEGIYYAVITIGVVLIFGTLFSATAIRALSDGLWFMRYHFVIWPMLAACPLLLILGVAVPYLAYAPQRKNSLVEEIRRNE</sequence>
<evidence type="ECO:0000256" key="7">
    <source>
        <dbReference type="SAM" id="Phobius"/>
    </source>
</evidence>
<feature type="transmembrane region" description="Helical" evidence="7">
    <location>
        <begin position="373"/>
        <end position="391"/>
    </location>
</feature>
<evidence type="ECO:0000313" key="9">
    <source>
        <dbReference type="EMBL" id="NSK13625.1"/>
    </source>
</evidence>
<evidence type="ECO:0000313" key="11">
    <source>
        <dbReference type="Proteomes" id="UP000528555"/>
    </source>
</evidence>
<dbReference type="Pfam" id="PF02687">
    <property type="entry name" value="FtsX"/>
    <property type="match status" value="2"/>
</dbReference>
<accession>A0A850HFM5</accession>
<reference evidence="10" key="2">
    <citation type="submission" date="2020-02" db="EMBL/GenBank/DDBJ databases">
        <authorList>
            <person name="Littmann E."/>
            <person name="Sorbara M."/>
        </authorList>
    </citation>
    <scope>NUCLEOTIDE SEQUENCE</scope>
    <source>
        <strain evidence="10">MSK.17.11</strain>
        <strain evidence="9">MSK.17.38</strain>
    </source>
</reference>
<evidence type="ECO:0000313" key="10">
    <source>
        <dbReference type="EMBL" id="NVH57246.1"/>
    </source>
</evidence>
<dbReference type="PANTHER" id="PTHR30572">
    <property type="entry name" value="MEMBRANE COMPONENT OF TRANSPORTER-RELATED"/>
    <property type="match status" value="1"/>
</dbReference>
<dbReference type="EMBL" id="JAAITX010000001">
    <property type="protein sequence ID" value="NVH57246.1"/>
    <property type="molecule type" value="Genomic_DNA"/>
</dbReference>
<protein>
    <submittedName>
        <fullName evidence="10">FtsX-like permease family protein</fullName>
    </submittedName>
</protein>
<dbReference type="AlphaFoldDB" id="A0A850HFM5"/>
<reference evidence="11 12" key="1">
    <citation type="journal article" date="2020" name="Cell Host Microbe">
        <title>Functional and Genomic Variation between Human-Derived Isolates of Lachnospiraceae Reveals Inter- and Intra-Species Diversity.</title>
        <authorList>
            <person name="Sorbara M.T."/>
            <person name="Littmann E.R."/>
            <person name="Fontana E."/>
            <person name="Moody T.U."/>
            <person name="Kohout C.E."/>
            <person name="Gjonbalaj M."/>
            <person name="Eaton V."/>
            <person name="Seok R."/>
            <person name="Leiner I.M."/>
            <person name="Pamer E.G."/>
        </authorList>
    </citation>
    <scope>NUCLEOTIDE SEQUENCE [LARGE SCALE GENOMIC DNA]</scope>
    <source>
        <strain evidence="10 11">MSK.17.11</strain>
        <strain evidence="9 12">MSK.17.38</strain>
    </source>
</reference>
<gene>
    <name evidence="10" type="ORF">G5A66_01005</name>
    <name evidence="9" type="ORF">G5A75_01805</name>
</gene>
<dbReference type="EMBL" id="JAAIUO010000001">
    <property type="protein sequence ID" value="NSK13625.1"/>
    <property type="molecule type" value="Genomic_DNA"/>
</dbReference>
<feature type="transmembrane region" description="Helical" evidence="7">
    <location>
        <begin position="747"/>
        <end position="777"/>
    </location>
</feature>
<feature type="transmembrane region" description="Helical" evidence="7">
    <location>
        <begin position="798"/>
        <end position="821"/>
    </location>
</feature>
<evidence type="ECO:0000256" key="6">
    <source>
        <dbReference type="ARBA" id="ARBA00038076"/>
    </source>
</evidence>
<dbReference type="InterPro" id="IPR050250">
    <property type="entry name" value="Macrolide_Exporter_MacB"/>
</dbReference>
<evidence type="ECO:0000313" key="12">
    <source>
        <dbReference type="Proteomes" id="UP000701680"/>
    </source>
</evidence>
<evidence type="ECO:0000256" key="1">
    <source>
        <dbReference type="ARBA" id="ARBA00004651"/>
    </source>
</evidence>
<evidence type="ECO:0000256" key="4">
    <source>
        <dbReference type="ARBA" id="ARBA00022989"/>
    </source>
</evidence>
<keyword evidence="4 7" id="KW-1133">Transmembrane helix</keyword>
<evidence type="ECO:0000256" key="2">
    <source>
        <dbReference type="ARBA" id="ARBA00022475"/>
    </source>
</evidence>
<keyword evidence="2" id="KW-1003">Cell membrane</keyword>
<comment type="similarity">
    <text evidence="6">Belongs to the ABC-4 integral membrane protein family.</text>
</comment>
<organism evidence="10 11">
    <name type="scientific">Dorea phocaeensis</name>
    <dbReference type="NCBI Taxonomy" id="2040291"/>
    <lineage>
        <taxon>Bacteria</taxon>
        <taxon>Bacillati</taxon>
        <taxon>Bacillota</taxon>
        <taxon>Clostridia</taxon>
        <taxon>Lachnospirales</taxon>
        <taxon>Lachnospiraceae</taxon>
        <taxon>Dorea</taxon>
    </lineage>
</organism>
<evidence type="ECO:0000256" key="3">
    <source>
        <dbReference type="ARBA" id="ARBA00022692"/>
    </source>
</evidence>
<dbReference type="PANTHER" id="PTHR30572:SF4">
    <property type="entry name" value="ABC TRANSPORTER PERMEASE YTRF"/>
    <property type="match status" value="1"/>
</dbReference>
<evidence type="ECO:0000256" key="5">
    <source>
        <dbReference type="ARBA" id="ARBA00023136"/>
    </source>
</evidence>
<keyword evidence="3 7" id="KW-0812">Transmembrane</keyword>
<feature type="transmembrane region" description="Helical" evidence="7">
    <location>
        <begin position="841"/>
        <end position="864"/>
    </location>
</feature>
<keyword evidence="11" id="KW-1185">Reference proteome</keyword>
<dbReference type="GO" id="GO:0005886">
    <property type="term" value="C:plasma membrane"/>
    <property type="evidence" value="ECO:0007669"/>
    <property type="project" value="UniProtKB-SubCell"/>
</dbReference>
<feature type="domain" description="ABC3 transporter permease C-terminal" evidence="8">
    <location>
        <begin position="754"/>
        <end position="868"/>
    </location>
</feature>
<evidence type="ECO:0000259" key="8">
    <source>
        <dbReference type="Pfam" id="PF02687"/>
    </source>
</evidence>
<feature type="domain" description="ABC3 transporter permease C-terminal" evidence="8">
    <location>
        <begin position="283"/>
        <end position="397"/>
    </location>
</feature>
<comment type="subcellular location">
    <subcellularLocation>
        <location evidence="1">Cell membrane</location>
        <topology evidence="1">Multi-pass membrane protein</topology>
    </subcellularLocation>
</comment>
<name>A0A850HFM5_9FIRM</name>
<dbReference type="Proteomes" id="UP000701680">
    <property type="component" value="Unassembled WGS sequence"/>
</dbReference>
<dbReference type="RefSeq" id="WP_173814217.1">
    <property type="nucleotide sequence ID" value="NZ_JAAITX010000001.1"/>
</dbReference>